<proteinExistence type="predicted"/>
<evidence type="ECO:0000256" key="1">
    <source>
        <dbReference type="SAM" id="MobiDB-lite"/>
    </source>
</evidence>
<accession>A0ABQ9ZQ68</accession>
<gene>
    <name evidence="2" type="ORF">OUZ56_030065</name>
</gene>
<dbReference type="EMBL" id="JAOYFB010000005">
    <property type="protein sequence ID" value="KAK4015075.1"/>
    <property type="molecule type" value="Genomic_DNA"/>
</dbReference>
<feature type="compositionally biased region" description="Basic and acidic residues" evidence="1">
    <location>
        <begin position="28"/>
        <end position="40"/>
    </location>
</feature>
<protein>
    <submittedName>
        <fullName evidence="2">Uncharacterized protein</fullName>
    </submittedName>
</protein>
<evidence type="ECO:0000313" key="3">
    <source>
        <dbReference type="Proteomes" id="UP001234178"/>
    </source>
</evidence>
<name>A0ABQ9ZQ68_9CRUS</name>
<dbReference type="Proteomes" id="UP001234178">
    <property type="component" value="Unassembled WGS sequence"/>
</dbReference>
<sequence length="62" mass="7128">MIRTPDGRNVLYGVLPSTSSTHQSNSARTEDNQQAESERLKKARKQSSWIWKHTTFHLQSNS</sequence>
<evidence type="ECO:0000313" key="2">
    <source>
        <dbReference type="EMBL" id="KAK4015075.1"/>
    </source>
</evidence>
<organism evidence="2 3">
    <name type="scientific">Daphnia magna</name>
    <dbReference type="NCBI Taxonomy" id="35525"/>
    <lineage>
        <taxon>Eukaryota</taxon>
        <taxon>Metazoa</taxon>
        <taxon>Ecdysozoa</taxon>
        <taxon>Arthropoda</taxon>
        <taxon>Crustacea</taxon>
        <taxon>Branchiopoda</taxon>
        <taxon>Diplostraca</taxon>
        <taxon>Cladocera</taxon>
        <taxon>Anomopoda</taxon>
        <taxon>Daphniidae</taxon>
        <taxon>Daphnia</taxon>
    </lineage>
</organism>
<keyword evidence="3" id="KW-1185">Reference proteome</keyword>
<feature type="compositionally biased region" description="Polar residues" evidence="1">
    <location>
        <begin position="16"/>
        <end position="27"/>
    </location>
</feature>
<feature type="region of interest" description="Disordered" evidence="1">
    <location>
        <begin position="1"/>
        <end position="44"/>
    </location>
</feature>
<comment type="caution">
    <text evidence="2">The sequence shown here is derived from an EMBL/GenBank/DDBJ whole genome shotgun (WGS) entry which is preliminary data.</text>
</comment>
<reference evidence="2 3" key="1">
    <citation type="journal article" date="2023" name="Nucleic Acids Res.">
        <title>The hologenome of Daphnia magna reveals possible DNA methylation and microbiome-mediated evolution of the host genome.</title>
        <authorList>
            <person name="Chaturvedi A."/>
            <person name="Li X."/>
            <person name="Dhandapani V."/>
            <person name="Marshall H."/>
            <person name="Kissane S."/>
            <person name="Cuenca-Cambronero M."/>
            <person name="Asole G."/>
            <person name="Calvet F."/>
            <person name="Ruiz-Romero M."/>
            <person name="Marangio P."/>
            <person name="Guigo R."/>
            <person name="Rago D."/>
            <person name="Mirbahai L."/>
            <person name="Eastwood N."/>
            <person name="Colbourne J.K."/>
            <person name="Zhou J."/>
            <person name="Mallon E."/>
            <person name="Orsini L."/>
        </authorList>
    </citation>
    <scope>NUCLEOTIDE SEQUENCE [LARGE SCALE GENOMIC DNA]</scope>
    <source>
        <strain evidence="2">LRV0_1</strain>
    </source>
</reference>